<protein>
    <recommendedName>
        <fullName evidence="5">Replication region DNA-binding N-term</fullName>
    </recommendedName>
</protein>
<dbReference type="InterPro" id="IPR046229">
    <property type="entry name" value="TnpC-like"/>
</dbReference>
<evidence type="ECO:0008006" key="5">
    <source>
        <dbReference type="Google" id="ProtNLM"/>
    </source>
</evidence>
<feature type="compositionally biased region" description="Polar residues" evidence="2">
    <location>
        <begin position="7"/>
        <end position="21"/>
    </location>
</feature>
<keyword evidence="1" id="KW-0175">Coiled coil</keyword>
<gene>
    <name evidence="3" type="ORF">SAMN04488074_10991</name>
</gene>
<organism evidence="3 4">
    <name type="scientific">Lentzea albidocapillata subsp. violacea</name>
    <dbReference type="NCBI Taxonomy" id="128104"/>
    <lineage>
        <taxon>Bacteria</taxon>
        <taxon>Bacillati</taxon>
        <taxon>Actinomycetota</taxon>
        <taxon>Actinomycetes</taxon>
        <taxon>Pseudonocardiales</taxon>
        <taxon>Pseudonocardiaceae</taxon>
        <taxon>Lentzea</taxon>
    </lineage>
</organism>
<reference evidence="4" key="1">
    <citation type="submission" date="2016-10" db="EMBL/GenBank/DDBJ databases">
        <authorList>
            <person name="Varghese N."/>
            <person name="Submissions S."/>
        </authorList>
    </citation>
    <scope>NUCLEOTIDE SEQUENCE [LARGE SCALE GENOMIC DNA]</scope>
    <source>
        <strain evidence="4">DSM 44796</strain>
    </source>
</reference>
<dbReference type="EMBL" id="FNET01000009">
    <property type="protein sequence ID" value="SDL13253.1"/>
    <property type="molecule type" value="Genomic_DNA"/>
</dbReference>
<sequence length="200" mass="22425">MAPENTADATTAASRTPTQVLQEARNRDSRVKRARVKRVIEDMTQAGDRITFAAVARAAEVSTWLVYSPGVREHIDKAMQHQSDKPARDERAGLTASAASLRTDLELAREEIRQLRGERDKLRHNARLHLGQQLEQVNAAELIARVDELASSNQELANQLRQALTDNDALRTRTTALEDDLAAARTSLRRMIRNNNREPT</sequence>
<accession>A0A1G9HL70</accession>
<evidence type="ECO:0000256" key="2">
    <source>
        <dbReference type="SAM" id="MobiDB-lite"/>
    </source>
</evidence>
<evidence type="ECO:0000313" key="4">
    <source>
        <dbReference type="Proteomes" id="UP000199682"/>
    </source>
</evidence>
<evidence type="ECO:0000256" key="1">
    <source>
        <dbReference type="SAM" id="Coils"/>
    </source>
</evidence>
<dbReference type="Proteomes" id="UP000199682">
    <property type="component" value="Unassembled WGS sequence"/>
</dbReference>
<dbReference type="RefSeq" id="WP_176929724.1">
    <property type="nucleotide sequence ID" value="NZ_FNET01000009.1"/>
</dbReference>
<evidence type="ECO:0000313" key="3">
    <source>
        <dbReference type="EMBL" id="SDL13253.1"/>
    </source>
</evidence>
<name>A0A1G9HL70_9PSEU</name>
<feature type="region of interest" description="Disordered" evidence="2">
    <location>
        <begin position="1"/>
        <end position="28"/>
    </location>
</feature>
<proteinExistence type="predicted"/>
<feature type="coiled-coil region" evidence="1">
    <location>
        <begin position="98"/>
        <end position="173"/>
    </location>
</feature>
<dbReference type="Pfam" id="PF19776">
    <property type="entry name" value="DUF6262"/>
    <property type="match status" value="1"/>
</dbReference>
<dbReference type="AlphaFoldDB" id="A0A1G9HL70"/>